<dbReference type="Pfam" id="PF02889">
    <property type="entry name" value="Sec63"/>
    <property type="match status" value="1"/>
</dbReference>
<reference evidence="8" key="2">
    <citation type="submission" date="2015-01" db="EMBL/GenBank/DDBJ databases">
        <title>Evolutionary Origins and Diversification of the Mycorrhizal Mutualists.</title>
        <authorList>
            <consortium name="DOE Joint Genome Institute"/>
            <consortium name="Mycorrhizal Genomics Consortium"/>
            <person name="Kohler A."/>
            <person name="Kuo A."/>
            <person name="Nagy L.G."/>
            <person name="Floudas D."/>
            <person name="Copeland A."/>
            <person name="Barry K.W."/>
            <person name="Cichocki N."/>
            <person name="Veneault-Fourrey C."/>
            <person name="LaButti K."/>
            <person name="Lindquist E.A."/>
            <person name="Lipzen A."/>
            <person name="Lundell T."/>
            <person name="Morin E."/>
            <person name="Murat C."/>
            <person name="Riley R."/>
            <person name="Ohm R."/>
            <person name="Sun H."/>
            <person name="Tunlid A."/>
            <person name="Henrissat B."/>
            <person name="Grigoriev I.V."/>
            <person name="Hibbett D.S."/>
            <person name="Martin F."/>
        </authorList>
    </citation>
    <scope>NUCLEOTIDE SEQUENCE [LARGE SCALE GENOMIC DNA]</scope>
    <source>
        <strain evidence="8">h7</strain>
    </source>
</reference>
<dbReference type="STRING" id="686832.A0A0C3CQ80"/>
<dbReference type="HOGENOM" id="CLU_000335_2_2_1"/>
<dbReference type="GO" id="GO:0016787">
    <property type="term" value="F:hydrolase activity"/>
    <property type="evidence" value="ECO:0007669"/>
    <property type="project" value="UniProtKB-KW"/>
</dbReference>
<dbReference type="PROSITE" id="PS51192">
    <property type="entry name" value="HELICASE_ATP_BIND_1"/>
    <property type="match status" value="2"/>
</dbReference>
<dbReference type="EMBL" id="KN831771">
    <property type="protein sequence ID" value="KIM46041.1"/>
    <property type="molecule type" value="Genomic_DNA"/>
</dbReference>
<dbReference type="Proteomes" id="UP000053424">
    <property type="component" value="Unassembled WGS sequence"/>
</dbReference>
<dbReference type="Pfam" id="PF00271">
    <property type="entry name" value="Helicase_C"/>
    <property type="match status" value="1"/>
</dbReference>
<reference evidence="7 8" key="1">
    <citation type="submission" date="2014-04" db="EMBL/GenBank/DDBJ databases">
        <authorList>
            <consortium name="DOE Joint Genome Institute"/>
            <person name="Kuo A."/>
            <person name="Gay G."/>
            <person name="Dore J."/>
            <person name="Kohler A."/>
            <person name="Nagy L.G."/>
            <person name="Floudas D."/>
            <person name="Copeland A."/>
            <person name="Barry K.W."/>
            <person name="Cichocki N."/>
            <person name="Veneault-Fourrey C."/>
            <person name="LaButti K."/>
            <person name="Lindquist E.A."/>
            <person name="Lipzen A."/>
            <person name="Lundell T."/>
            <person name="Morin E."/>
            <person name="Murat C."/>
            <person name="Sun H."/>
            <person name="Tunlid A."/>
            <person name="Henrissat B."/>
            <person name="Grigoriev I.V."/>
            <person name="Hibbett D.S."/>
            <person name="Martin F."/>
            <person name="Nordberg H.P."/>
            <person name="Cantor M.N."/>
            <person name="Hua S.X."/>
        </authorList>
    </citation>
    <scope>NUCLEOTIDE SEQUENCE [LARGE SCALE GENOMIC DNA]</scope>
    <source>
        <strain evidence="8">h7</strain>
    </source>
</reference>
<dbReference type="SUPFAM" id="SSF158702">
    <property type="entry name" value="Sec63 N-terminal domain-like"/>
    <property type="match status" value="1"/>
</dbReference>
<dbReference type="CDD" id="cd18795">
    <property type="entry name" value="SF2_C_Ski2"/>
    <property type="match status" value="1"/>
</dbReference>
<evidence type="ECO:0000256" key="4">
    <source>
        <dbReference type="ARBA" id="ARBA00022840"/>
    </source>
</evidence>
<dbReference type="GO" id="GO:0004386">
    <property type="term" value="F:helicase activity"/>
    <property type="evidence" value="ECO:0007669"/>
    <property type="project" value="UniProtKB-KW"/>
</dbReference>
<dbReference type="FunFam" id="1.10.10.10:FF:000024">
    <property type="entry name" value="U5 small nuclear ribonucleoprotein helicase"/>
    <property type="match status" value="1"/>
</dbReference>
<dbReference type="FunFam" id="3.40.50.300:FF:000102">
    <property type="entry name" value="RNA helicase, activating signal cointegrator 1"/>
    <property type="match status" value="1"/>
</dbReference>
<dbReference type="InterPro" id="IPR011545">
    <property type="entry name" value="DEAD/DEAH_box_helicase_dom"/>
</dbReference>
<evidence type="ECO:0000313" key="7">
    <source>
        <dbReference type="EMBL" id="KIM46041.1"/>
    </source>
</evidence>
<dbReference type="SMART" id="SM00487">
    <property type="entry name" value="DEXDc"/>
    <property type="match status" value="2"/>
</dbReference>
<dbReference type="OrthoDB" id="5575at2759"/>
<evidence type="ECO:0000259" key="6">
    <source>
        <dbReference type="PROSITE" id="PS51194"/>
    </source>
</evidence>
<dbReference type="InterPro" id="IPR035892">
    <property type="entry name" value="C2_domain_sf"/>
</dbReference>
<keyword evidence="1" id="KW-0547">Nucleotide-binding</keyword>
<dbReference type="Gene3D" id="3.40.50.300">
    <property type="entry name" value="P-loop containing nucleotide triphosphate hydrolases"/>
    <property type="match status" value="4"/>
</dbReference>
<keyword evidence="4" id="KW-0067">ATP-binding</keyword>
<evidence type="ECO:0000256" key="2">
    <source>
        <dbReference type="ARBA" id="ARBA00022801"/>
    </source>
</evidence>
<feature type="domain" description="Helicase ATP-binding" evidence="5">
    <location>
        <begin position="965"/>
        <end position="1129"/>
    </location>
</feature>
<evidence type="ECO:0008006" key="9">
    <source>
        <dbReference type="Google" id="ProtNLM"/>
    </source>
</evidence>
<dbReference type="InterPro" id="IPR014001">
    <property type="entry name" value="Helicase_ATP-bd"/>
</dbReference>
<proteinExistence type="predicted"/>
<dbReference type="SMART" id="SM00490">
    <property type="entry name" value="HELICc"/>
    <property type="match status" value="1"/>
</dbReference>
<keyword evidence="2" id="KW-0378">Hydrolase</keyword>
<dbReference type="Gene3D" id="1.10.10.10">
    <property type="entry name" value="Winged helix-like DNA-binding domain superfamily/Winged helix DNA-binding domain"/>
    <property type="match status" value="2"/>
</dbReference>
<dbReference type="FunFam" id="3.40.50.300:FF:000062">
    <property type="entry name" value="U5 small nuclear ribonucleoprotein helicase"/>
    <property type="match status" value="1"/>
</dbReference>
<keyword evidence="8" id="KW-1185">Reference proteome</keyword>
<dbReference type="InterPro" id="IPR036390">
    <property type="entry name" value="WH_DNA-bd_sf"/>
</dbReference>
<dbReference type="GO" id="GO:0005524">
    <property type="term" value="F:ATP binding"/>
    <property type="evidence" value="ECO:0007669"/>
    <property type="project" value="UniProtKB-KW"/>
</dbReference>
<dbReference type="SUPFAM" id="SSF46785">
    <property type="entry name" value="Winged helix' DNA-binding domain"/>
    <property type="match status" value="1"/>
</dbReference>
<evidence type="ECO:0000259" key="5">
    <source>
        <dbReference type="PROSITE" id="PS51192"/>
    </source>
</evidence>
<accession>A0A0C3CQ80</accession>
<evidence type="ECO:0000256" key="1">
    <source>
        <dbReference type="ARBA" id="ARBA00022741"/>
    </source>
</evidence>
<dbReference type="InterPro" id="IPR050474">
    <property type="entry name" value="Hel308_SKI2-like"/>
</dbReference>
<dbReference type="Gene3D" id="2.60.40.150">
    <property type="entry name" value="C2 domain"/>
    <property type="match status" value="1"/>
</dbReference>
<feature type="domain" description="Helicase C-terminal" evidence="6">
    <location>
        <begin position="329"/>
        <end position="532"/>
    </location>
</feature>
<dbReference type="InterPro" id="IPR027417">
    <property type="entry name" value="P-loop_NTPase"/>
</dbReference>
<dbReference type="InterPro" id="IPR036388">
    <property type="entry name" value="WH-like_DNA-bd_sf"/>
</dbReference>
<dbReference type="InterPro" id="IPR004179">
    <property type="entry name" value="Sec63-dom"/>
</dbReference>
<dbReference type="PANTHER" id="PTHR47961:SF13">
    <property type="entry name" value="ACTIVATING SIGNAL COINTEGRATOR 1 COMPLEX SUBUNIT 3"/>
    <property type="match status" value="1"/>
</dbReference>
<dbReference type="SMART" id="SM00973">
    <property type="entry name" value="Sec63"/>
    <property type="match status" value="1"/>
</dbReference>
<evidence type="ECO:0000313" key="8">
    <source>
        <dbReference type="Proteomes" id="UP000053424"/>
    </source>
</evidence>
<dbReference type="InterPro" id="IPR014756">
    <property type="entry name" value="Ig_E-set"/>
</dbReference>
<name>A0A0C3CQ80_HEBCY</name>
<protein>
    <recommendedName>
        <fullName evidence="9">Sec63-domain-containing protein</fullName>
    </recommendedName>
</protein>
<dbReference type="SUPFAM" id="SSF52540">
    <property type="entry name" value="P-loop containing nucleoside triphosphate hydrolases"/>
    <property type="match status" value="4"/>
</dbReference>
<evidence type="ECO:0000256" key="3">
    <source>
        <dbReference type="ARBA" id="ARBA00022806"/>
    </source>
</evidence>
<dbReference type="GO" id="GO:0003676">
    <property type="term" value="F:nucleic acid binding"/>
    <property type="evidence" value="ECO:0007669"/>
    <property type="project" value="InterPro"/>
</dbReference>
<keyword evidence="3" id="KW-0347">Helicase</keyword>
<dbReference type="PROSITE" id="PS51194">
    <property type="entry name" value="HELICASE_CTER"/>
    <property type="match status" value="1"/>
</dbReference>
<organism evidence="7 8">
    <name type="scientific">Hebeloma cylindrosporum</name>
    <dbReference type="NCBI Taxonomy" id="76867"/>
    <lineage>
        <taxon>Eukaryota</taxon>
        <taxon>Fungi</taxon>
        <taxon>Dikarya</taxon>
        <taxon>Basidiomycota</taxon>
        <taxon>Agaricomycotina</taxon>
        <taxon>Agaricomycetes</taxon>
        <taxon>Agaricomycetidae</taxon>
        <taxon>Agaricales</taxon>
        <taxon>Agaricineae</taxon>
        <taxon>Hymenogastraceae</taxon>
        <taxon>Hebeloma</taxon>
    </lineage>
</organism>
<dbReference type="Pfam" id="PF00270">
    <property type="entry name" value="DEAD"/>
    <property type="match status" value="2"/>
</dbReference>
<dbReference type="SUPFAM" id="SSF81296">
    <property type="entry name" value="E set domains"/>
    <property type="match status" value="1"/>
</dbReference>
<gene>
    <name evidence="7" type="ORF">M413DRAFT_16814</name>
</gene>
<sequence>MQDQLNAKGARPLYNGVAVTEMEILPHVYSSSKISQGNVVSQFGSKYMLPIGTSKETYEAYEEVIIPPANPVPPMSSERPMPVSELDDIVKGSFTGYTTLNRIQSIVYPTAYGTNENLLICGNGKTDVAMLTILRVIDQHRHPSSSINVHIRQTIDKDAFKIIYVAPMKALASEIVRKVGKRLAWLSIEVRELTGDMQLTKAEIARTQVIVTTPEKWDVVTRKPSGEGEIASSLKLLIIDEVHLLNEERGAVIETIVARTLRQVESSQSMIRIVGLSATLPNYKDVAEFLCASPQKGLFYFDSSFRPVPLEQHFLGIKGKPGSLLSRKNLDNVTFQKVSELVANGHQVMVFVHARKETVKAAMSLREMALLEGNSEDFLCQDHPQWTFYRQKIGESRNKEMKQLFDGGFGIHHAGMLRSDRNMMEKMFDSKALKVLCCTATLAWGVNLPAHAVIIKGTQVYDSLKGKFVDLSVLDVLQVFGRAGRPGLETSGEGYICTTEDKLTHYLDAVTSQIPIESQFQAGLMDSLNAEIALGTVAHTRDAVQWLGYTYLFVRMRMNPFLYGITRDSVQDDPQLGGKRNELIGIAARKLAQIKMIVYDDHEGSFRITDLGRIAAKYYIRHTSIEIFNKEFRPKMSEADILAMLSMSSEFDQIQVRESEVKELEKIMEGIPCEVRGGTDTSAGKVNILLQGFISREVIDDFALVSDMAYVAQNSGRIVRALLEIAMSQKWANATAALMGMSKAIESRLWSFDHPLRQFNLKAETMFSLEKWADDWTISQLAIADAAALGALVHLNEAHGLAILNASKQFPSTQIGYALQPIAGDILKISLKITRAFDWNTKIHGTSEPFWIWIEDQDASTILQLSQIVFHETTDALRTDFFIPIPNGQPTAFVTIRSISDRWVGAEDSITIPLDSLIMPSSSPPHTPVLNLPFLGIDEMDPSILKDIFSSRLRTLNTLQTQTFWNLVHTDRNSLFCAPAGSGKSVLAQMAVWSTILDEGGWILVVTPTKVAAHEMVSELRLGLQATGVLLEFGGGHKRVSSNSPTIRVVSADQLLETFSGQIPRSRIPHLRLVVCDGLEQLNPTYELALSLLRLTEQISLTRFIGISSSLNDATDLAKWLGVEDTSIHSFRPQDRDQSLVTSRQTFSMPYSVSLIKAMVKPAHRAIQDSPPGSPVLLFVPSRGQTRSIALDLITRCTLEMEIGRGYIPENISDELLEIYCAKLQDATLFDFVQKGIGFFHLGIGKTDRLLMLEMFAEGIIRVLIVPKDACWSVPTRATVVIVMGTQYVHVEGQGTLRQIRDYTLTEVVRMQSRAIQQSGTGFFHFFCQAESLETYSRFLDEGLPLDSQLLDSQVFREWVRSFYAAKPNKQSIVDVLSFTLLAHRIVSNPSYYGFTTRERDQNLSAIVDQIVDDIHREMSVT</sequence>
<dbReference type="InterPro" id="IPR057842">
    <property type="entry name" value="WH_MER3"/>
</dbReference>
<feature type="domain" description="Helicase ATP-binding" evidence="5">
    <location>
        <begin position="109"/>
        <end position="298"/>
    </location>
</feature>
<dbReference type="Pfam" id="PF23445">
    <property type="entry name" value="WHD_SNRNP200"/>
    <property type="match status" value="1"/>
</dbReference>
<dbReference type="PANTHER" id="PTHR47961">
    <property type="entry name" value="DNA POLYMERASE THETA, PUTATIVE (AFU_ORTHOLOGUE AFUA_1G05260)-RELATED"/>
    <property type="match status" value="1"/>
</dbReference>
<dbReference type="FunFam" id="1.10.3380.10:FF:000001">
    <property type="entry name" value="U5 small nuclear ribonucleoprotein helicase"/>
    <property type="match status" value="1"/>
</dbReference>
<dbReference type="InterPro" id="IPR001650">
    <property type="entry name" value="Helicase_C-like"/>
</dbReference>
<dbReference type="Gene3D" id="1.10.3380.10">
    <property type="entry name" value="Sec63 N-terminal domain-like domain"/>
    <property type="match status" value="1"/>
</dbReference>